<dbReference type="EMBL" id="JBCGBO010000006">
    <property type="protein sequence ID" value="KAK9193761.1"/>
    <property type="molecule type" value="Genomic_DNA"/>
</dbReference>
<gene>
    <name evidence="1" type="ORF">WN944_004458</name>
</gene>
<comment type="caution">
    <text evidence="1">The sequence shown here is derived from an EMBL/GenBank/DDBJ whole genome shotgun (WGS) entry which is preliminary data.</text>
</comment>
<organism evidence="1 2">
    <name type="scientific">Citrus x changshan-huyou</name>
    <dbReference type="NCBI Taxonomy" id="2935761"/>
    <lineage>
        <taxon>Eukaryota</taxon>
        <taxon>Viridiplantae</taxon>
        <taxon>Streptophyta</taxon>
        <taxon>Embryophyta</taxon>
        <taxon>Tracheophyta</taxon>
        <taxon>Spermatophyta</taxon>
        <taxon>Magnoliopsida</taxon>
        <taxon>eudicotyledons</taxon>
        <taxon>Gunneridae</taxon>
        <taxon>Pentapetalae</taxon>
        <taxon>rosids</taxon>
        <taxon>malvids</taxon>
        <taxon>Sapindales</taxon>
        <taxon>Rutaceae</taxon>
        <taxon>Aurantioideae</taxon>
        <taxon>Citrus</taxon>
    </lineage>
</organism>
<protein>
    <submittedName>
        <fullName evidence="1">Uncharacterized protein</fullName>
    </submittedName>
</protein>
<dbReference type="Proteomes" id="UP001428341">
    <property type="component" value="Unassembled WGS sequence"/>
</dbReference>
<accession>A0AAP0M1X4</accession>
<proteinExistence type="predicted"/>
<evidence type="ECO:0000313" key="2">
    <source>
        <dbReference type="Proteomes" id="UP001428341"/>
    </source>
</evidence>
<evidence type="ECO:0000313" key="1">
    <source>
        <dbReference type="EMBL" id="KAK9193761.1"/>
    </source>
</evidence>
<sequence length="83" mass="9177">MLKDQGLPQDEGPIYDVKSAGLCTEYEEYITKIKEFQAYLDLVQKIAKPGCSQEVLKVALNSMASLVKILDCLSSTLKLHASL</sequence>
<reference evidence="1 2" key="1">
    <citation type="submission" date="2024-05" db="EMBL/GenBank/DDBJ databases">
        <title>Haplotype-resolved chromosome-level genome assembly of Huyou (Citrus changshanensis).</title>
        <authorList>
            <person name="Miao C."/>
            <person name="Chen W."/>
            <person name="Wu Y."/>
            <person name="Wang L."/>
            <person name="Zhao S."/>
            <person name="Grierson D."/>
            <person name="Xu C."/>
            <person name="Chen K."/>
        </authorList>
    </citation>
    <scope>NUCLEOTIDE SEQUENCE [LARGE SCALE GENOMIC DNA]</scope>
    <source>
        <strain evidence="1">01-14</strain>
        <tissue evidence="1">Leaf</tissue>
    </source>
</reference>
<keyword evidence="2" id="KW-1185">Reference proteome</keyword>
<name>A0AAP0M1X4_9ROSI</name>
<dbReference type="AlphaFoldDB" id="A0AAP0M1X4"/>